<comment type="caution">
    <text evidence="2">The sequence shown here is derived from an EMBL/GenBank/DDBJ whole genome shotgun (WGS) entry which is preliminary data.</text>
</comment>
<dbReference type="AlphaFoldDB" id="A0A4S2LCN6"/>
<feature type="chain" id="PRO_5020751374" evidence="1">
    <location>
        <begin position="22"/>
        <end position="107"/>
    </location>
</feature>
<protein>
    <submittedName>
        <fullName evidence="2">Uncharacterized protein</fullName>
    </submittedName>
</protein>
<sequence length="107" mass="13089">MYVKQWRLMSWILTLKALTWQKSRQSSHLSLKRNHSLEKLTLLSNWQSVGLCNSRKQFELPVDTISWIFLVYGHIRWKVQEKRYRLYRQNSFVKPLDWNVRFSHAHS</sequence>
<reference evidence="2 3" key="1">
    <citation type="journal article" date="2019" name="BMC Genomics">
        <title>New insights from Opisthorchis felineus genome: update on genomics of the epidemiologically important liver flukes.</title>
        <authorList>
            <person name="Ershov N.I."/>
            <person name="Mordvinov V.A."/>
            <person name="Prokhortchouk E.B."/>
            <person name="Pakharukova M.Y."/>
            <person name="Gunbin K.V."/>
            <person name="Ustyantsev K."/>
            <person name="Genaev M.A."/>
            <person name="Blinov A.G."/>
            <person name="Mazur A."/>
            <person name="Boulygina E."/>
            <person name="Tsygankova S."/>
            <person name="Khrameeva E."/>
            <person name="Chekanov N."/>
            <person name="Fan G."/>
            <person name="Xiao A."/>
            <person name="Zhang H."/>
            <person name="Xu X."/>
            <person name="Yang H."/>
            <person name="Solovyev V."/>
            <person name="Lee S.M."/>
            <person name="Liu X."/>
            <person name="Afonnikov D.A."/>
            <person name="Skryabin K.G."/>
        </authorList>
    </citation>
    <scope>NUCLEOTIDE SEQUENCE [LARGE SCALE GENOMIC DNA]</scope>
    <source>
        <strain evidence="2">AK-0245</strain>
        <tissue evidence="2">Whole organism</tissue>
    </source>
</reference>
<keyword evidence="1" id="KW-0732">Signal</keyword>
<dbReference type="EMBL" id="SJOL01009318">
    <property type="protein sequence ID" value="TGZ58299.1"/>
    <property type="molecule type" value="Genomic_DNA"/>
</dbReference>
<dbReference type="Proteomes" id="UP000308267">
    <property type="component" value="Unassembled WGS sequence"/>
</dbReference>
<proteinExistence type="predicted"/>
<name>A0A4S2LCN6_OPIFE</name>
<evidence type="ECO:0000256" key="1">
    <source>
        <dbReference type="SAM" id="SignalP"/>
    </source>
</evidence>
<gene>
    <name evidence="2" type="ORF">CRM22_009679</name>
</gene>
<organism evidence="2 3">
    <name type="scientific">Opisthorchis felineus</name>
    <dbReference type="NCBI Taxonomy" id="147828"/>
    <lineage>
        <taxon>Eukaryota</taxon>
        <taxon>Metazoa</taxon>
        <taxon>Spiralia</taxon>
        <taxon>Lophotrochozoa</taxon>
        <taxon>Platyhelminthes</taxon>
        <taxon>Trematoda</taxon>
        <taxon>Digenea</taxon>
        <taxon>Opisthorchiida</taxon>
        <taxon>Opisthorchiata</taxon>
        <taxon>Opisthorchiidae</taxon>
        <taxon>Opisthorchis</taxon>
    </lineage>
</organism>
<evidence type="ECO:0000313" key="3">
    <source>
        <dbReference type="Proteomes" id="UP000308267"/>
    </source>
</evidence>
<accession>A0A4S2LCN6</accession>
<keyword evidence="3" id="KW-1185">Reference proteome</keyword>
<feature type="signal peptide" evidence="1">
    <location>
        <begin position="1"/>
        <end position="21"/>
    </location>
</feature>
<evidence type="ECO:0000313" key="2">
    <source>
        <dbReference type="EMBL" id="TGZ58299.1"/>
    </source>
</evidence>